<evidence type="ECO:0000313" key="5">
    <source>
        <dbReference type="Proteomes" id="UP001215827"/>
    </source>
</evidence>
<feature type="region of interest" description="Disordered" evidence="1">
    <location>
        <begin position="130"/>
        <end position="152"/>
    </location>
</feature>
<name>A0ABY8FU45_9SPHN</name>
<accession>A0ABY8FU45</accession>
<keyword evidence="5" id="KW-1185">Reference proteome</keyword>
<sequence>MRRLVPFLARLRRDEGGATVVEFALVALPMILLLVGGLDLGYQSYARSVMQGALNDAARKASVQNPEFDSEGDTIEEQVENEIRDLVGTVALDAEIKVTQKSFFEFSDIGNPEKLMTDVNRNGQFDEEDGDCWEDANDNGEYDTDAGTEGRGGSNDVVFYSAEIAMPRLLPLDSLIDVPSTIEMTLESAVRNQPYGNQPTPPVICAVPTT</sequence>
<dbReference type="Pfam" id="PF07811">
    <property type="entry name" value="TadE"/>
    <property type="match status" value="1"/>
</dbReference>
<dbReference type="RefSeq" id="WP_278015406.1">
    <property type="nucleotide sequence ID" value="NZ_CP121106.1"/>
</dbReference>
<feature type="compositionally biased region" description="Acidic residues" evidence="1">
    <location>
        <begin position="130"/>
        <end position="146"/>
    </location>
</feature>
<organism evidence="4 5">
    <name type="scientific">Altererythrobacter arenosus</name>
    <dbReference type="NCBI Taxonomy" id="3032592"/>
    <lineage>
        <taxon>Bacteria</taxon>
        <taxon>Pseudomonadati</taxon>
        <taxon>Pseudomonadota</taxon>
        <taxon>Alphaproteobacteria</taxon>
        <taxon>Sphingomonadales</taxon>
        <taxon>Erythrobacteraceae</taxon>
        <taxon>Altererythrobacter</taxon>
    </lineage>
</organism>
<dbReference type="EMBL" id="CP121106">
    <property type="protein sequence ID" value="WFL76641.1"/>
    <property type="molecule type" value="Genomic_DNA"/>
</dbReference>
<evidence type="ECO:0000259" key="3">
    <source>
        <dbReference type="Pfam" id="PF07811"/>
    </source>
</evidence>
<dbReference type="InterPro" id="IPR012495">
    <property type="entry name" value="TadE-like_dom"/>
</dbReference>
<reference evidence="4 5" key="1">
    <citation type="submission" date="2023-03" db="EMBL/GenBank/DDBJ databases">
        <title>Altererythrobacter sp. CAU 1644 isolated from sand.</title>
        <authorList>
            <person name="Kim W."/>
        </authorList>
    </citation>
    <scope>NUCLEOTIDE SEQUENCE [LARGE SCALE GENOMIC DNA]</scope>
    <source>
        <strain evidence="4 5">CAU 1644</strain>
    </source>
</reference>
<evidence type="ECO:0000256" key="2">
    <source>
        <dbReference type="SAM" id="Phobius"/>
    </source>
</evidence>
<feature type="domain" description="TadE-like" evidence="3">
    <location>
        <begin position="17"/>
        <end position="59"/>
    </location>
</feature>
<keyword evidence="2" id="KW-1133">Transmembrane helix</keyword>
<gene>
    <name evidence="4" type="ORF">P7228_11620</name>
</gene>
<keyword evidence="2" id="KW-0812">Transmembrane</keyword>
<evidence type="ECO:0000313" key="4">
    <source>
        <dbReference type="EMBL" id="WFL76641.1"/>
    </source>
</evidence>
<keyword evidence="2" id="KW-0472">Membrane</keyword>
<proteinExistence type="predicted"/>
<dbReference type="Proteomes" id="UP001215827">
    <property type="component" value="Chromosome"/>
</dbReference>
<evidence type="ECO:0000256" key="1">
    <source>
        <dbReference type="SAM" id="MobiDB-lite"/>
    </source>
</evidence>
<protein>
    <submittedName>
        <fullName evidence="4">Pilus assembly protein</fullName>
    </submittedName>
</protein>
<feature type="transmembrane region" description="Helical" evidence="2">
    <location>
        <begin position="20"/>
        <end position="42"/>
    </location>
</feature>